<name>X1AJZ5_9ZZZZ</name>
<evidence type="ECO:0008006" key="2">
    <source>
        <dbReference type="Google" id="ProtNLM"/>
    </source>
</evidence>
<comment type="caution">
    <text evidence="1">The sequence shown here is derived from an EMBL/GenBank/DDBJ whole genome shotgun (WGS) entry which is preliminary data.</text>
</comment>
<feature type="non-terminal residue" evidence="1">
    <location>
        <position position="277"/>
    </location>
</feature>
<dbReference type="EMBL" id="BART01015299">
    <property type="protein sequence ID" value="GAG82679.1"/>
    <property type="molecule type" value="Genomic_DNA"/>
</dbReference>
<dbReference type="InterPro" id="IPR027417">
    <property type="entry name" value="P-loop_NTPase"/>
</dbReference>
<dbReference type="Gene3D" id="3.40.50.300">
    <property type="entry name" value="P-loop containing nucleotide triphosphate hydrolases"/>
    <property type="match status" value="1"/>
</dbReference>
<sequence>MENVLVEILTKVCQDEKYQNWEGFEKLCKIYLKENRNNIPMLNQTLISIKNRIRRFSRGPLKALFEENHKINIEELFERNVLLDLSSIIRLGGEKEDALFFLNMVLKYLWDKNLMRGANNFKGIKHLTIIEDAQYFAPQDLAKKSKITSYLEDIALLQRGTGECLITLATRPDISKEILANNGIVLTFKNHLEKDIMCELLNLDNENRNFLSILEEGQCIIRVNSVKEPFLLEVPYIKKESMTFKEIYRNNKYILEKKSEHCDSYSKIKNKYQNNNN</sequence>
<gene>
    <name evidence="1" type="ORF">S01H4_29746</name>
</gene>
<evidence type="ECO:0000313" key="1">
    <source>
        <dbReference type="EMBL" id="GAG82679.1"/>
    </source>
</evidence>
<organism evidence="1">
    <name type="scientific">marine sediment metagenome</name>
    <dbReference type="NCBI Taxonomy" id="412755"/>
    <lineage>
        <taxon>unclassified sequences</taxon>
        <taxon>metagenomes</taxon>
        <taxon>ecological metagenomes</taxon>
    </lineage>
</organism>
<dbReference type="AlphaFoldDB" id="X1AJZ5"/>
<reference evidence="1" key="1">
    <citation type="journal article" date="2014" name="Front. Microbiol.">
        <title>High frequency of phylogenetically diverse reductive dehalogenase-homologous genes in deep subseafloor sedimentary metagenomes.</title>
        <authorList>
            <person name="Kawai M."/>
            <person name="Futagami T."/>
            <person name="Toyoda A."/>
            <person name="Takaki Y."/>
            <person name="Nishi S."/>
            <person name="Hori S."/>
            <person name="Arai W."/>
            <person name="Tsubouchi T."/>
            <person name="Morono Y."/>
            <person name="Uchiyama I."/>
            <person name="Ito T."/>
            <person name="Fujiyama A."/>
            <person name="Inagaki F."/>
            <person name="Takami H."/>
        </authorList>
    </citation>
    <scope>NUCLEOTIDE SEQUENCE</scope>
    <source>
        <strain evidence="1">Expedition CK06-06</strain>
    </source>
</reference>
<accession>X1AJZ5</accession>
<protein>
    <recommendedName>
        <fullName evidence="2">TraD/TraG TraM recognition site domain-containing protein</fullName>
    </recommendedName>
</protein>
<proteinExistence type="predicted"/>